<comment type="caution">
    <text evidence="1">The sequence shown here is derived from an EMBL/GenBank/DDBJ whole genome shotgun (WGS) entry which is preliminary data.</text>
</comment>
<sequence>MSQIQQVKQQLHDVAYQSRQAAGGIQAFDVKFSQAVARVQELIGGSATAADKQIIAVLQEASRAVKAAAGSLHSAARTATDYANRV</sequence>
<keyword evidence="2" id="KW-1185">Reference proteome</keyword>
<dbReference type="AlphaFoldDB" id="A0A7W7ZYH1"/>
<protein>
    <submittedName>
        <fullName evidence="1">Uncharacterized protein</fullName>
    </submittedName>
</protein>
<reference evidence="1 2" key="1">
    <citation type="submission" date="2020-08" db="EMBL/GenBank/DDBJ databases">
        <title>Genomic Encyclopedia of Type Strains, Phase IV (KMG-IV): sequencing the most valuable type-strain genomes for metagenomic binning, comparative biology and taxonomic classification.</title>
        <authorList>
            <person name="Goeker M."/>
        </authorList>
    </citation>
    <scope>NUCLEOTIDE SEQUENCE [LARGE SCALE GENOMIC DNA]</scope>
    <source>
        <strain evidence="1 2">DSM 45385</strain>
    </source>
</reference>
<accession>A0A7W7ZYH1</accession>
<organism evidence="1 2">
    <name type="scientific">Nonomuraea endophytica</name>
    <dbReference type="NCBI Taxonomy" id="714136"/>
    <lineage>
        <taxon>Bacteria</taxon>
        <taxon>Bacillati</taxon>
        <taxon>Actinomycetota</taxon>
        <taxon>Actinomycetes</taxon>
        <taxon>Streptosporangiales</taxon>
        <taxon>Streptosporangiaceae</taxon>
        <taxon>Nonomuraea</taxon>
    </lineage>
</organism>
<proteinExistence type="predicted"/>
<evidence type="ECO:0000313" key="2">
    <source>
        <dbReference type="Proteomes" id="UP000568380"/>
    </source>
</evidence>
<dbReference type="Proteomes" id="UP000568380">
    <property type="component" value="Unassembled WGS sequence"/>
</dbReference>
<dbReference type="RefSeq" id="WP_184959541.1">
    <property type="nucleotide sequence ID" value="NZ_JACHIN010000002.1"/>
</dbReference>
<dbReference type="EMBL" id="JACHIN010000002">
    <property type="protein sequence ID" value="MBB5076172.1"/>
    <property type="molecule type" value="Genomic_DNA"/>
</dbReference>
<name>A0A7W7ZYH1_9ACTN</name>
<evidence type="ECO:0000313" key="1">
    <source>
        <dbReference type="EMBL" id="MBB5076172.1"/>
    </source>
</evidence>
<gene>
    <name evidence="1" type="ORF">HNR40_001636</name>
</gene>